<comment type="caution">
    <text evidence="3">The sequence shown here is derived from an EMBL/GenBank/DDBJ whole genome shotgun (WGS) entry which is preliminary data.</text>
</comment>
<evidence type="ECO:0000256" key="2">
    <source>
        <dbReference type="SAM" id="SignalP"/>
    </source>
</evidence>
<organism evidence="3 4">
    <name type="scientific">Danxiaibacter flavus</name>
    <dbReference type="NCBI Taxonomy" id="3049108"/>
    <lineage>
        <taxon>Bacteria</taxon>
        <taxon>Pseudomonadati</taxon>
        <taxon>Bacteroidota</taxon>
        <taxon>Chitinophagia</taxon>
        <taxon>Chitinophagales</taxon>
        <taxon>Chitinophagaceae</taxon>
        <taxon>Danxiaibacter</taxon>
    </lineage>
</organism>
<accession>A0ABV3ZM19</accession>
<proteinExistence type="predicted"/>
<evidence type="ECO:0000313" key="4">
    <source>
        <dbReference type="Proteomes" id="UP001560573"/>
    </source>
</evidence>
<feature type="chain" id="PRO_5047379876" description="DUF3999 family protein" evidence="2">
    <location>
        <begin position="32"/>
        <end position="414"/>
    </location>
</feature>
<keyword evidence="4" id="KW-1185">Reference proteome</keyword>
<keyword evidence="2" id="KW-0732">Signal</keyword>
<keyword evidence="1" id="KW-0472">Membrane</keyword>
<feature type="signal peptide" evidence="2">
    <location>
        <begin position="1"/>
        <end position="31"/>
    </location>
</feature>
<keyword evidence="1" id="KW-1133">Transmembrane helix</keyword>
<dbReference type="RefSeq" id="WP_369331953.1">
    <property type="nucleotide sequence ID" value="NZ_JAULBC010000009.1"/>
</dbReference>
<sequence length="414" mass="46844">MTDQQKMKSNNLLKGHFKAIMIVVASLVAFAQSSAQHFKYEASVQKIDSSGFYAINITPELSSHIKNDFSDIRIMDDHNTQVPFLIRNTFAQQPHVSGVPMPIVQNRTTDSGRSEIIIQNRTGTLLNEMTLQIKNADVQRYATLRGSNDEKQWFTILENINFKKDNAGKEDFYLQDLSFPANQYAYFKLIINNGKEAPLQILSATTQILEKATPTTGAYIATPQLSFVQKDSSDKNTYITVTNENFYHIEKVALAVEAPKFFKRKITISNVNSTEYFELSSNIDNSFVIPAFNTKKFIIKIENEDNPPLVIKSLHTYQSAKELIAYLDAKKSYSLFMGDPVLQSPSYELQSFKDSIPAQIKRLAIGEIKSVQQPKSDVKNSVFLNKGVLWVTLAIVLAILLFFTLKLTKQVRKP</sequence>
<evidence type="ECO:0008006" key="5">
    <source>
        <dbReference type="Google" id="ProtNLM"/>
    </source>
</evidence>
<gene>
    <name evidence="3" type="ORF">QTN47_23710</name>
</gene>
<evidence type="ECO:0000256" key="1">
    <source>
        <dbReference type="SAM" id="Phobius"/>
    </source>
</evidence>
<name>A0ABV3ZM19_9BACT</name>
<evidence type="ECO:0000313" key="3">
    <source>
        <dbReference type="EMBL" id="MEX6690540.1"/>
    </source>
</evidence>
<protein>
    <recommendedName>
        <fullName evidence="5">DUF3999 family protein</fullName>
    </recommendedName>
</protein>
<feature type="transmembrane region" description="Helical" evidence="1">
    <location>
        <begin position="387"/>
        <end position="405"/>
    </location>
</feature>
<dbReference type="Proteomes" id="UP001560573">
    <property type="component" value="Unassembled WGS sequence"/>
</dbReference>
<keyword evidence="1" id="KW-0812">Transmembrane</keyword>
<dbReference type="EMBL" id="JAULBC010000009">
    <property type="protein sequence ID" value="MEX6690540.1"/>
    <property type="molecule type" value="Genomic_DNA"/>
</dbReference>
<reference evidence="3 4" key="1">
    <citation type="submission" date="2023-07" db="EMBL/GenBank/DDBJ databases">
        <authorList>
            <person name="Lian W.-H."/>
        </authorList>
    </citation>
    <scope>NUCLEOTIDE SEQUENCE [LARGE SCALE GENOMIC DNA]</scope>
    <source>
        <strain evidence="3 4">SYSU DXS3180</strain>
    </source>
</reference>